<dbReference type="InterPro" id="IPR035966">
    <property type="entry name" value="PKF_sf"/>
</dbReference>
<dbReference type="NCBIfam" id="NF010675">
    <property type="entry name" value="PRK14072.1"/>
    <property type="match status" value="1"/>
</dbReference>
<sequence>MEKVANALYIQSGGPTAVINTSAYGVIDECRRHPDIDRIYASEHGIVGLIERRLFDITEEMAGEKLLPSTPSMIFGSCRYEIDENDPLQTDYRKILKNLKSLGIRYIFINGGNGSVRAGLRLGRFLKSQDYDFRLIVVPKTVDNDISCIDHAPGFPSAARHVAVTVSELARDMMTYDTELIMFTEVMGRNTGFLAAASMAAKKIDLGPDLIYVPEVVFDQKKFIADIRRVLDRKGKCFAVVAEGVKTADGKFLFEDISVNRGMDMQKNMGGITPYLNQLLRDNFDCKIRGIDLGLMQRCGAHDASDIDREEAEELGRRAVRTAVAGQSLKMVTLSRAPGAQYQAVYDLASLEEVAKEDNCLPMSYVNEDKDYIKEGFYDYIMPLIGELPRYTVLNRRYI</sequence>
<protein>
    <recommendedName>
        <fullName evidence="6">Pyrophosphate--fructose 6-phosphate 1-phosphotransferase</fullName>
        <ecNumber evidence="6">2.7.1.90</ecNumber>
    </recommendedName>
    <alternativeName>
        <fullName evidence="6">6-phosphofructokinase, pyrophosphate dependent</fullName>
    </alternativeName>
    <alternativeName>
        <fullName evidence="6">PPi-dependent phosphofructokinase</fullName>
        <shortName evidence="6">PPi-PFK</shortName>
    </alternativeName>
    <alternativeName>
        <fullName evidence="6">Pyrophosphate-dependent 6-phosphofructose-1-kinase</fullName>
    </alternativeName>
</protein>
<keyword evidence="10" id="KW-1185">Reference proteome</keyword>
<feature type="active site" description="Proton acceptor" evidence="6">
    <location>
        <position position="143"/>
    </location>
</feature>
<comment type="pathway">
    <text evidence="6">Carbohydrate degradation; glycolysis; D-glyceraldehyde 3-phosphate and glycerone phosphate from D-glucose: step 3/4.</text>
</comment>
<dbReference type="PIRSF" id="PIRSF036483">
    <property type="entry name" value="PFK_XF0274"/>
    <property type="match status" value="1"/>
</dbReference>
<keyword evidence="6" id="KW-0324">Glycolysis</keyword>
<dbReference type="EMBL" id="JAKNGE010000003">
    <property type="protein sequence ID" value="MCG4744288.1"/>
    <property type="molecule type" value="Genomic_DNA"/>
</dbReference>
<comment type="subcellular location">
    <subcellularLocation>
        <location evidence="6">Cytoplasm</location>
    </subcellularLocation>
</comment>
<comment type="cofactor">
    <cofactor evidence="1 6">
        <name>Mg(2+)</name>
        <dbReference type="ChEBI" id="CHEBI:18420"/>
    </cofactor>
</comment>
<dbReference type="PRINTS" id="PR00476">
    <property type="entry name" value="PHFRCTKINASE"/>
</dbReference>
<dbReference type="GO" id="GO:0005737">
    <property type="term" value="C:cytoplasm"/>
    <property type="evidence" value="ECO:0007669"/>
    <property type="project" value="UniProtKB-SubCell"/>
</dbReference>
<comment type="similarity">
    <text evidence="6">Belongs to the phosphofructokinase type A (PFKA) family. PPi-dependent PFK group II subfamily. Clade 'B2' sub-subfamily.</text>
</comment>
<feature type="site" description="Important for catalytic activity; stabilizes the transition state when the phosphoryl donor is PPi" evidence="6">
    <location>
        <position position="140"/>
    </location>
</feature>
<comment type="subunit">
    <text evidence="6">Homodimer.</text>
</comment>
<comment type="activity regulation">
    <text evidence="6">Non-allosteric.</text>
</comment>
<dbReference type="Gene3D" id="3.40.50.450">
    <property type="match status" value="1"/>
</dbReference>
<dbReference type="HAMAP" id="MF_01978">
    <property type="entry name" value="Phosphofructokinase_II_B2"/>
    <property type="match status" value="1"/>
</dbReference>
<dbReference type="GO" id="GO:0006002">
    <property type="term" value="P:fructose 6-phosphate metabolic process"/>
    <property type="evidence" value="ECO:0007669"/>
    <property type="project" value="InterPro"/>
</dbReference>
<feature type="binding site" evidence="6">
    <location>
        <begin position="187"/>
        <end position="189"/>
    </location>
    <ligand>
        <name>substrate</name>
    </ligand>
</feature>
<dbReference type="SUPFAM" id="SSF53784">
    <property type="entry name" value="Phosphofructokinase"/>
    <property type="match status" value="1"/>
</dbReference>
<proteinExistence type="inferred from homology"/>
<dbReference type="GO" id="GO:0003872">
    <property type="term" value="F:6-phosphofructokinase activity"/>
    <property type="evidence" value="ECO:0007669"/>
    <property type="project" value="UniProtKB-UniRule"/>
</dbReference>
<dbReference type="InterPro" id="IPR011404">
    <property type="entry name" value="PPi-PFK"/>
</dbReference>
<reference evidence="8" key="3">
    <citation type="submission" date="2022-01" db="EMBL/GenBank/DDBJ databases">
        <title>Collection of gut derived symbiotic bacterial strains cultured from healthy donors.</title>
        <authorList>
            <person name="Lin H."/>
            <person name="Kohout C."/>
            <person name="Waligurski E."/>
            <person name="Pamer E.G."/>
        </authorList>
    </citation>
    <scope>NUCLEOTIDE SEQUENCE</scope>
    <source>
        <strain evidence="8">DFI.6.55</strain>
    </source>
</reference>
<feature type="binding site" evidence="6">
    <location>
        <position position="243"/>
    </location>
    <ligand>
        <name>substrate</name>
    </ligand>
</feature>
<keyword evidence="5 6" id="KW-0460">Magnesium</keyword>
<comment type="caution">
    <text evidence="8">The sequence shown here is derived from an EMBL/GenBank/DDBJ whole genome shotgun (WGS) entry which is preliminary data.</text>
</comment>
<evidence type="ECO:0000256" key="1">
    <source>
        <dbReference type="ARBA" id="ARBA00001946"/>
    </source>
</evidence>
<dbReference type="Proteomes" id="UP001299608">
    <property type="component" value="Unassembled WGS sequence"/>
</dbReference>
<evidence type="ECO:0000313" key="9">
    <source>
        <dbReference type="EMBL" id="NSJ48958.1"/>
    </source>
</evidence>
<keyword evidence="3 6" id="KW-0479">Metal-binding</keyword>
<evidence type="ECO:0000256" key="4">
    <source>
        <dbReference type="ARBA" id="ARBA00022777"/>
    </source>
</evidence>
<comment type="caution">
    <text evidence="6">Lacks conserved residue(s) required for the propagation of feature annotation.</text>
</comment>
<evidence type="ECO:0000256" key="5">
    <source>
        <dbReference type="ARBA" id="ARBA00022842"/>
    </source>
</evidence>
<feature type="binding site" evidence="6">
    <location>
        <begin position="141"/>
        <end position="143"/>
    </location>
    <ligand>
        <name>substrate</name>
    </ligand>
</feature>
<evidence type="ECO:0000256" key="2">
    <source>
        <dbReference type="ARBA" id="ARBA00022679"/>
    </source>
</evidence>
<dbReference type="PANTHER" id="PTHR45770">
    <property type="entry name" value="ATP-DEPENDENT 6-PHOSPHOFRUCTOKINASE 1"/>
    <property type="match status" value="1"/>
</dbReference>
<name>A0AAW5BLK2_9FIRM</name>
<keyword evidence="6" id="KW-0963">Cytoplasm</keyword>
<keyword evidence="2 6" id="KW-0808">Transferase</keyword>
<dbReference type="EC" id="2.7.1.90" evidence="6"/>
<feature type="domain" description="Phosphofructokinase" evidence="7">
    <location>
        <begin position="9"/>
        <end position="321"/>
    </location>
</feature>
<evidence type="ECO:0000313" key="8">
    <source>
        <dbReference type="EMBL" id="MCG4744288.1"/>
    </source>
</evidence>
<comment type="catalytic activity">
    <reaction evidence="6">
        <text>beta-D-fructose 6-phosphate + diphosphate = beta-D-fructose 1,6-bisphosphate + phosphate + H(+)</text>
        <dbReference type="Rhea" id="RHEA:13613"/>
        <dbReference type="ChEBI" id="CHEBI:15378"/>
        <dbReference type="ChEBI" id="CHEBI:32966"/>
        <dbReference type="ChEBI" id="CHEBI:33019"/>
        <dbReference type="ChEBI" id="CHEBI:43474"/>
        <dbReference type="ChEBI" id="CHEBI:57634"/>
        <dbReference type="EC" id="2.7.1.90"/>
    </reaction>
</comment>
<dbReference type="Pfam" id="PF00365">
    <property type="entry name" value="PFK"/>
    <property type="match status" value="1"/>
</dbReference>
<dbReference type="GO" id="GO:0046872">
    <property type="term" value="F:metal ion binding"/>
    <property type="evidence" value="ECO:0007669"/>
    <property type="project" value="UniProtKB-KW"/>
</dbReference>
<dbReference type="Gene3D" id="3.40.50.460">
    <property type="entry name" value="Phosphofructokinase domain"/>
    <property type="match status" value="1"/>
</dbReference>
<evidence type="ECO:0000313" key="11">
    <source>
        <dbReference type="Proteomes" id="UP001299608"/>
    </source>
</evidence>
<dbReference type="GO" id="GO:0047334">
    <property type="term" value="F:diphosphate-fructose-6-phosphate 1-phosphotransferase activity"/>
    <property type="evidence" value="ECO:0007669"/>
    <property type="project" value="UniProtKB-EC"/>
</dbReference>
<reference evidence="9" key="2">
    <citation type="submission" date="2020-02" db="EMBL/GenBank/DDBJ databases">
        <authorList>
            <person name="Littmann E."/>
            <person name="Sorbara M."/>
        </authorList>
    </citation>
    <scope>NUCLEOTIDE SEQUENCE</scope>
    <source>
        <strain evidence="9">MSK.1.17</strain>
    </source>
</reference>
<dbReference type="InterPro" id="IPR000023">
    <property type="entry name" value="Phosphofructokinase_dom"/>
</dbReference>
<dbReference type="InterPro" id="IPR022953">
    <property type="entry name" value="ATP_PFK"/>
</dbReference>
<dbReference type="InterPro" id="IPR050929">
    <property type="entry name" value="PFKA"/>
</dbReference>
<keyword evidence="4 6" id="KW-0418">Kinase</keyword>
<accession>A0AAW5BLK2</accession>
<dbReference type="RefSeq" id="WP_165640915.1">
    <property type="nucleotide sequence ID" value="NZ_JAAITT010000011.1"/>
</dbReference>
<evidence type="ECO:0000256" key="6">
    <source>
        <dbReference type="HAMAP-Rule" id="MF_01978"/>
    </source>
</evidence>
<feature type="binding site" evidence="6">
    <location>
        <position position="14"/>
    </location>
    <ligand>
        <name>diphosphate</name>
        <dbReference type="ChEBI" id="CHEBI:33019"/>
    </ligand>
</feature>
<dbReference type="EMBL" id="JAAITT010000011">
    <property type="protein sequence ID" value="NSJ48958.1"/>
    <property type="molecule type" value="Genomic_DNA"/>
</dbReference>
<feature type="binding site" evidence="6">
    <location>
        <position position="113"/>
    </location>
    <ligand>
        <name>Mg(2+)</name>
        <dbReference type="ChEBI" id="CHEBI:18420"/>
        <note>catalytic</note>
    </ligand>
</feature>
<dbReference type="Proteomes" id="UP000669239">
    <property type="component" value="Unassembled WGS sequence"/>
</dbReference>
<evidence type="ECO:0000256" key="3">
    <source>
        <dbReference type="ARBA" id="ARBA00022723"/>
    </source>
</evidence>
<gene>
    <name evidence="6" type="primary">pfp</name>
    <name evidence="9" type="ORF">G5B36_09640</name>
    <name evidence="8" type="ORF">L0N08_02565</name>
</gene>
<dbReference type="AlphaFoldDB" id="A0AAW5BLK2"/>
<evidence type="ECO:0000259" key="7">
    <source>
        <dbReference type="Pfam" id="PF00365"/>
    </source>
</evidence>
<organism evidence="8 11">
    <name type="scientific">Enterocloster aldenensis</name>
    <dbReference type="NCBI Taxonomy" id="358742"/>
    <lineage>
        <taxon>Bacteria</taxon>
        <taxon>Bacillati</taxon>
        <taxon>Bacillota</taxon>
        <taxon>Clostridia</taxon>
        <taxon>Lachnospirales</taxon>
        <taxon>Lachnospiraceae</taxon>
        <taxon>Enterocloster</taxon>
    </lineage>
</organism>
<comment type="function">
    <text evidence="6">Catalyzes the phosphorylation of D-fructose 6-phosphate, the first committing step of glycolysis. Uses inorganic phosphate (PPi) as phosphoryl donor instead of ATP like common ATP-dependent phosphofructokinases (ATP-PFKs), which renders the reaction reversible, and can thus function both in glycolysis and gluconeogenesis. Consistently, PPi-PFK can replace the enzymes of both the forward (ATP-PFK) and reverse (fructose-bisphosphatase (FBPase)) reactions.</text>
</comment>
<reference evidence="9 10" key="1">
    <citation type="journal article" date="2020" name="Cell Host Microbe">
        <title>Functional and Genomic Variation between Human-Derived Isolates of Lachnospiraceae Reveals Inter- and Intra-Species Diversity.</title>
        <authorList>
            <person name="Sorbara M.T."/>
            <person name="Littmann E.R."/>
            <person name="Fontana E."/>
            <person name="Moody T.U."/>
            <person name="Kohout C.E."/>
            <person name="Gjonbalaj M."/>
            <person name="Eaton V."/>
            <person name="Seok R."/>
            <person name="Leiner I.M."/>
            <person name="Pamer E.G."/>
        </authorList>
    </citation>
    <scope>NUCLEOTIDE SEQUENCE [LARGE SCALE GENOMIC DNA]</scope>
    <source>
        <strain evidence="9 10">MSK.1.17</strain>
    </source>
</reference>
<evidence type="ECO:0000313" key="10">
    <source>
        <dbReference type="Proteomes" id="UP000669239"/>
    </source>
</evidence>